<evidence type="ECO:0000256" key="1">
    <source>
        <dbReference type="SAM" id="MobiDB-lite"/>
    </source>
</evidence>
<proteinExistence type="predicted"/>
<name>A0A8S9LKJ9_BRACR</name>
<reference evidence="2" key="1">
    <citation type="submission" date="2019-12" db="EMBL/GenBank/DDBJ databases">
        <title>Genome sequencing and annotation of Brassica cretica.</title>
        <authorList>
            <person name="Studholme D.J."/>
            <person name="Sarris P.F."/>
        </authorList>
    </citation>
    <scope>NUCLEOTIDE SEQUENCE</scope>
    <source>
        <strain evidence="2">PFS-001/15</strain>
        <tissue evidence="2">Leaf</tissue>
    </source>
</reference>
<sequence>MKQERSLLRGAIGTASLSASGTFPQDGTGDEKGSVKGKRGLARPPTSEDRNDSSSGFLFLS</sequence>
<feature type="region of interest" description="Disordered" evidence="1">
    <location>
        <begin position="1"/>
        <end position="61"/>
    </location>
</feature>
<gene>
    <name evidence="2" type="ORF">F2Q68_00043876</name>
</gene>
<protein>
    <submittedName>
        <fullName evidence="2">Uncharacterized protein</fullName>
    </submittedName>
</protein>
<evidence type="ECO:0000313" key="2">
    <source>
        <dbReference type="EMBL" id="KAF2605886.1"/>
    </source>
</evidence>
<evidence type="ECO:0000313" key="3">
    <source>
        <dbReference type="Proteomes" id="UP000712281"/>
    </source>
</evidence>
<accession>A0A8S9LKJ9</accession>
<comment type="caution">
    <text evidence="2">The sequence shown here is derived from an EMBL/GenBank/DDBJ whole genome shotgun (WGS) entry which is preliminary data.</text>
</comment>
<dbReference type="AlphaFoldDB" id="A0A8S9LKJ9"/>
<organism evidence="2 3">
    <name type="scientific">Brassica cretica</name>
    <name type="common">Mustard</name>
    <dbReference type="NCBI Taxonomy" id="69181"/>
    <lineage>
        <taxon>Eukaryota</taxon>
        <taxon>Viridiplantae</taxon>
        <taxon>Streptophyta</taxon>
        <taxon>Embryophyta</taxon>
        <taxon>Tracheophyta</taxon>
        <taxon>Spermatophyta</taxon>
        <taxon>Magnoliopsida</taxon>
        <taxon>eudicotyledons</taxon>
        <taxon>Gunneridae</taxon>
        <taxon>Pentapetalae</taxon>
        <taxon>rosids</taxon>
        <taxon>malvids</taxon>
        <taxon>Brassicales</taxon>
        <taxon>Brassicaceae</taxon>
        <taxon>Brassiceae</taxon>
        <taxon>Brassica</taxon>
    </lineage>
</organism>
<feature type="compositionally biased region" description="Polar residues" evidence="1">
    <location>
        <begin position="15"/>
        <end position="25"/>
    </location>
</feature>
<dbReference type="EMBL" id="QGKW02000276">
    <property type="protein sequence ID" value="KAF2605886.1"/>
    <property type="molecule type" value="Genomic_DNA"/>
</dbReference>
<dbReference type="Proteomes" id="UP000712281">
    <property type="component" value="Unassembled WGS sequence"/>
</dbReference>